<dbReference type="Pfam" id="PF05973">
    <property type="entry name" value="Gp49"/>
    <property type="match status" value="1"/>
</dbReference>
<proteinExistence type="predicted"/>
<gene>
    <name evidence="1" type="ORF">A2151_08605</name>
</gene>
<evidence type="ECO:0000313" key="2">
    <source>
        <dbReference type="Proteomes" id="UP000178885"/>
    </source>
</evidence>
<dbReference type="EMBL" id="MFSU01000035">
    <property type="protein sequence ID" value="OGI48164.1"/>
    <property type="molecule type" value="Genomic_DNA"/>
</dbReference>
<evidence type="ECO:0000313" key="1">
    <source>
        <dbReference type="EMBL" id="OGI48164.1"/>
    </source>
</evidence>
<dbReference type="AlphaFoldDB" id="A0A1F6TSQ4"/>
<dbReference type="InterPro" id="IPR009241">
    <property type="entry name" value="HigB-like"/>
</dbReference>
<reference evidence="1 2" key="1">
    <citation type="journal article" date="2016" name="Nat. Commun.">
        <title>Thousands of microbial genomes shed light on interconnected biogeochemical processes in an aquifer system.</title>
        <authorList>
            <person name="Anantharaman K."/>
            <person name="Brown C.T."/>
            <person name="Hug L.A."/>
            <person name="Sharon I."/>
            <person name="Castelle C.J."/>
            <person name="Probst A.J."/>
            <person name="Thomas B.C."/>
            <person name="Singh A."/>
            <person name="Wilkins M.J."/>
            <person name="Karaoz U."/>
            <person name="Brodie E.L."/>
            <person name="Williams K.H."/>
            <person name="Hubbard S.S."/>
            <person name="Banfield J.F."/>
        </authorList>
    </citation>
    <scope>NUCLEOTIDE SEQUENCE [LARGE SCALE GENOMIC DNA]</scope>
</reference>
<comment type="caution">
    <text evidence="1">The sequence shown here is derived from an EMBL/GenBank/DDBJ whole genome shotgun (WGS) entry which is preliminary data.</text>
</comment>
<organism evidence="1 2">
    <name type="scientific">Candidatus Muproteobacteria bacterium RBG_16_65_34</name>
    <dbReference type="NCBI Taxonomy" id="1817760"/>
    <lineage>
        <taxon>Bacteria</taxon>
        <taxon>Pseudomonadati</taxon>
        <taxon>Pseudomonadota</taxon>
        <taxon>Candidatus Muproteobacteria</taxon>
    </lineage>
</organism>
<name>A0A1F6TSQ4_9PROT</name>
<evidence type="ECO:0008006" key="3">
    <source>
        <dbReference type="Google" id="ProtNLM"/>
    </source>
</evidence>
<dbReference type="Proteomes" id="UP000178885">
    <property type="component" value="Unassembled WGS sequence"/>
</dbReference>
<accession>A0A1F6TSQ4</accession>
<sequence length="119" mass="13626">MAERKTKRIPAVFYRTGSGTEPVRAWLKDLPDEDRRIIGLDIATVEYGWPVGMPICRSIAGRRGLWEVRSSLPGGRIARVFFCIRRGQLVFLHGMLKKTEKTPDSDLDLATKRKKEVER</sequence>
<protein>
    <recommendedName>
        <fullName evidence="3">Type II toxin-antitoxin system RelE/ParE family toxin</fullName>
    </recommendedName>
</protein>